<dbReference type="Proteomes" id="UP000001887">
    <property type="component" value="Chromosome"/>
</dbReference>
<feature type="coiled-coil region" evidence="1">
    <location>
        <begin position="81"/>
        <end position="168"/>
    </location>
</feature>
<evidence type="ECO:0000256" key="3">
    <source>
        <dbReference type="SAM" id="Phobius"/>
    </source>
</evidence>
<keyword evidence="3" id="KW-1133">Transmembrane helix</keyword>
<evidence type="ECO:0000256" key="1">
    <source>
        <dbReference type="SAM" id="Coils"/>
    </source>
</evidence>
<dbReference type="STRING" id="530564.Psta_4036"/>
<feature type="compositionally biased region" description="Low complexity" evidence="2">
    <location>
        <begin position="466"/>
        <end position="498"/>
    </location>
</feature>
<dbReference type="OrthoDB" id="233190at2"/>
<evidence type="ECO:0000256" key="2">
    <source>
        <dbReference type="SAM" id="MobiDB-lite"/>
    </source>
</evidence>
<feature type="transmembrane region" description="Helical" evidence="3">
    <location>
        <begin position="12"/>
        <end position="34"/>
    </location>
</feature>
<accession>D2R2V6</accession>
<name>D2R2V6_PIRSD</name>
<organism evidence="4 5">
    <name type="scientific">Pirellula staleyi (strain ATCC 27377 / DSM 6068 / ICPB 4128)</name>
    <name type="common">Pirella staleyi</name>
    <dbReference type="NCBI Taxonomy" id="530564"/>
    <lineage>
        <taxon>Bacteria</taxon>
        <taxon>Pseudomonadati</taxon>
        <taxon>Planctomycetota</taxon>
        <taxon>Planctomycetia</taxon>
        <taxon>Pirellulales</taxon>
        <taxon>Pirellulaceae</taxon>
        <taxon>Pirellula</taxon>
    </lineage>
</organism>
<feature type="compositionally biased region" description="Gly residues" evidence="2">
    <location>
        <begin position="371"/>
        <end position="387"/>
    </location>
</feature>
<dbReference type="KEGG" id="psl:Psta_4036"/>
<dbReference type="HOGENOM" id="CLU_452482_0_0_0"/>
<gene>
    <name evidence="4" type="ordered locus">Psta_4036</name>
</gene>
<protein>
    <submittedName>
        <fullName evidence="4">Uncharacterized protein</fullName>
    </submittedName>
</protein>
<evidence type="ECO:0000313" key="4">
    <source>
        <dbReference type="EMBL" id="ADB18689.1"/>
    </source>
</evidence>
<keyword evidence="3" id="KW-0812">Transmembrane</keyword>
<feature type="compositionally biased region" description="Low complexity" evidence="2">
    <location>
        <begin position="388"/>
        <end position="399"/>
    </location>
</feature>
<dbReference type="eggNOG" id="COG3064">
    <property type="taxonomic scope" value="Bacteria"/>
</dbReference>
<feature type="compositionally biased region" description="Gly residues" evidence="2">
    <location>
        <begin position="342"/>
        <end position="352"/>
    </location>
</feature>
<evidence type="ECO:0000313" key="5">
    <source>
        <dbReference type="Proteomes" id="UP000001887"/>
    </source>
</evidence>
<feature type="compositionally biased region" description="Gly residues" evidence="2">
    <location>
        <begin position="422"/>
        <end position="433"/>
    </location>
</feature>
<keyword evidence="1" id="KW-0175">Coiled coil</keyword>
<reference evidence="4 5" key="1">
    <citation type="journal article" date="2009" name="Stand. Genomic Sci.">
        <title>Complete genome sequence of Pirellula staleyi type strain (ATCC 27377).</title>
        <authorList>
            <person name="Clum A."/>
            <person name="Tindall B.J."/>
            <person name="Sikorski J."/>
            <person name="Ivanova N."/>
            <person name="Mavrommatis K."/>
            <person name="Lucas S."/>
            <person name="Glavina del Rio T."/>
            <person name="Nolan M."/>
            <person name="Chen F."/>
            <person name="Tice H."/>
            <person name="Pitluck S."/>
            <person name="Cheng J.F."/>
            <person name="Chertkov O."/>
            <person name="Brettin T."/>
            <person name="Han C."/>
            <person name="Detter J.C."/>
            <person name="Kuske C."/>
            <person name="Bruce D."/>
            <person name="Goodwin L."/>
            <person name="Ovchinikova G."/>
            <person name="Pati A."/>
            <person name="Mikhailova N."/>
            <person name="Chen A."/>
            <person name="Palaniappan K."/>
            <person name="Land M."/>
            <person name="Hauser L."/>
            <person name="Chang Y.J."/>
            <person name="Jeffries C.D."/>
            <person name="Chain P."/>
            <person name="Rohde M."/>
            <person name="Goker M."/>
            <person name="Bristow J."/>
            <person name="Eisen J.A."/>
            <person name="Markowitz V."/>
            <person name="Hugenholtz P."/>
            <person name="Kyrpides N.C."/>
            <person name="Klenk H.P."/>
            <person name="Lapidus A."/>
        </authorList>
    </citation>
    <scope>NUCLEOTIDE SEQUENCE [LARGE SCALE GENOMIC DNA]</scope>
    <source>
        <strain evidence="5">ATCC 27377 / DSM 6068 / ICPB 4128</strain>
    </source>
</reference>
<keyword evidence="3" id="KW-0472">Membrane</keyword>
<feature type="compositionally biased region" description="Polar residues" evidence="2">
    <location>
        <begin position="504"/>
        <end position="521"/>
    </location>
</feature>
<dbReference type="AlphaFoldDB" id="D2R2V6"/>
<feature type="compositionally biased region" description="Gly residues" evidence="2">
    <location>
        <begin position="450"/>
        <end position="465"/>
    </location>
</feature>
<feature type="region of interest" description="Disordered" evidence="2">
    <location>
        <begin position="317"/>
        <end position="526"/>
    </location>
</feature>
<dbReference type="EMBL" id="CP001848">
    <property type="protein sequence ID" value="ADB18689.1"/>
    <property type="molecule type" value="Genomic_DNA"/>
</dbReference>
<proteinExistence type="predicted"/>
<feature type="compositionally biased region" description="Low complexity" evidence="2">
    <location>
        <begin position="360"/>
        <end position="370"/>
    </location>
</feature>
<keyword evidence="5" id="KW-1185">Reference proteome</keyword>
<sequence precursor="true">MSRRNRRQVIGIALFPFLAVLICTMGALIVLLVLTVQQARKSAIAERAAKVEAAIPPGPSQEDLDRVARLKQVLDDAVWRKEILEQSRTSVQEELARSRDELSHLEGHIRDLQEKARALLAQAAQIDSGKRLDDSEIAKAREEAERLMAEIARREKELEDKKKQQTGEQWYALLPYDGPNGTRRRPIYIECSERGIVVQPEGIVLTPEDFQGPMGPGNPLDATLRAIREHIARNQPAGPKTEPYPLLIVRPSGVVAYSVARSAMKTWEDEFGYELIDDDTKLAYGDPDPALVETLNREVSLARKRQLAFAAAMPRRYQDEEQLTTFSPSSLEGYDPAAAGGPNAGGGFGMGTGARTQYATGGSSSRSPSGIPGGTGTGGNGLAGNGMGSSSSMQPSLGNPAGGSPNNIGPVGAPYAQQNSGSTGGGSAGGGTDVSGSPTAAGNRYASGGQASGVAGGNAASGGTSGSSTGRPQGSTSGAPSGGQSAASGQPATSGGSQKRYGAPSQSAGSGLARGTNNWGLPNSAGKATAITRPIRVLILPDRVVLIPERGDGRISEEIPLSPEIQVQEIDAMVASIQKRISSWGIAVNNGYWKPILSMEVSPDAEPRVVELSRALEGSGFELQRKTR</sequence>